<protein>
    <submittedName>
        <fullName evidence="1">Uncharacterized protein</fullName>
    </submittedName>
</protein>
<organism evidence="1">
    <name type="scientific">Arundo donax</name>
    <name type="common">Giant reed</name>
    <name type="synonym">Donax arundinaceus</name>
    <dbReference type="NCBI Taxonomy" id="35708"/>
    <lineage>
        <taxon>Eukaryota</taxon>
        <taxon>Viridiplantae</taxon>
        <taxon>Streptophyta</taxon>
        <taxon>Embryophyta</taxon>
        <taxon>Tracheophyta</taxon>
        <taxon>Spermatophyta</taxon>
        <taxon>Magnoliopsida</taxon>
        <taxon>Liliopsida</taxon>
        <taxon>Poales</taxon>
        <taxon>Poaceae</taxon>
        <taxon>PACMAD clade</taxon>
        <taxon>Arundinoideae</taxon>
        <taxon>Arundineae</taxon>
        <taxon>Arundo</taxon>
    </lineage>
</organism>
<dbReference type="EMBL" id="GBRH01261179">
    <property type="protein sequence ID" value="JAD36716.1"/>
    <property type="molecule type" value="Transcribed_RNA"/>
</dbReference>
<accession>A0A0A8ZD34</accession>
<sequence length="36" mass="4199">MTQLVGYHLAQHLTLSVTTEHQANNQTFRYCVSYGW</sequence>
<reference evidence="1" key="1">
    <citation type="submission" date="2014-09" db="EMBL/GenBank/DDBJ databases">
        <authorList>
            <person name="Magalhaes I.L.F."/>
            <person name="Oliveira U."/>
            <person name="Santos F.R."/>
            <person name="Vidigal T.H.D.A."/>
            <person name="Brescovit A.D."/>
            <person name="Santos A.J."/>
        </authorList>
    </citation>
    <scope>NUCLEOTIDE SEQUENCE</scope>
    <source>
        <tissue evidence="1">Shoot tissue taken approximately 20 cm above the soil surface</tissue>
    </source>
</reference>
<proteinExistence type="predicted"/>
<evidence type="ECO:0000313" key="1">
    <source>
        <dbReference type="EMBL" id="JAD36716.1"/>
    </source>
</evidence>
<name>A0A0A8ZD34_ARUDO</name>
<reference evidence="1" key="2">
    <citation type="journal article" date="2015" name="Data Brief">
        <title>Shoot transcriptome of the giant reed, Arundo donax.</title>
        <authorList>
            <person name="Barrero R.A."/>
            <person name="Guerrero F.D."/>
            <person name="Moolhuijzen P."/>
            <person name="Goolsby J.A."/>
            <person name="Tidwell J."/>
            <person name="Bellgard S.E."/>
            <person name="Bellgard M.I."/>
        </authorList>
    </citation>
    <scope>NUCLEOTIDE SEQUENCE</scope>
    <source>
        <tissue evidence="1">Shoot tissue taken approximately 20 cm above the soil surface</tissue>
    </source>
</reference>
<dbReference type="AlphaFoldDB" id="A0A0A8ZD34"/>